<reference evidence="2 3" key="1">
    <citation type="submission" date="2016-10" db="EMBL/GenBank/DDBJ databases">
        <authorList>
            <person name="de Groot N.N."/>
        </authorList>
    </citation>
    <scope>NUCLEOTIDE SEQUENCE [LARGE SCALE GENOMIC DNA]</scope>
    <source>
        <strain evidence="2 3">IBRC-M 10445</strain>
    </source>
</reference>
<protein>
    <recommendedName>
        <fullName evidence="1">DUF4935 domain-containing protein</fullName>
    </recommendedName>
</protein>
<dbReference type="Proteomes" id="UP000199445">
    <property type="component" value="Unassembled WGS sequence"/>
</dbReference>
<dbReference type="AlphaFoldDB" id="A0A1I3XKZ9"/>
<dbReference type="InterPro" id="IPR032557">
    <property type="entry name" value="DUF4935"/>
</dbReference>
<evidence type="ECO:0000259" key="1">
    <source>
        <dbReference type="Pfam" id="PF16289"/>
    </source>
</evidence>
<evidence type="ECO:0000313" key="3">
    <source>
        <dbReference type="Proteomes" id="UP000199445"/>
    </source>
</evidence>
<feature type="domain" description="DUF4935" evidence="1">
    <location>
        <begin position="13"/>
        <end position="202"/>
    </location>
</feature>
<name>A0A1I3XKZ9_9GAMM</name>
<accession>A0A1I3XKZ9</accession>
<proteinExistence type="predicted"/>
<keyword evidence="3" id="KW-1185">Reference proteome</keyword>
<dbReference type="Pfam" id="PF16289">
    <property type="entry name" value="PIN_12"/>
    <property type="match status" value="1"/>
</dbReference>
<gene>
    <name evidence="2" type="ORF">SAMN05216429_11222</name>
</gene>
<sequence>MTRKKKDEMDALLFIDTNILLDFYRDRKSDVSMKFLEQIEACRDRLILGSQVEMEYKKNRQHVILESLGKFGAPDWGKLSAPALVSETQAAGMIDKHRKELVKQQKILTEKIQAILERPATQDEVYKVLQRVFKHKSPYNLDREDKRRFAVRRLARKRFSLGYPPRKKGETSYGDAINWEWLIQCSIDSGKDVVIVTRDTDFGVIYKNKSYLNDWLAQEFKQRVSRKRKLKLTASLSEGLKIVHAKVTKEMEAAERAMLSEIWAQLRTRDDVEPEQDIL</sequence>
<dbReference type="EMBL" id="FOSC01000012">
    <property type="protein sequence ID" value="SFK20175.1"/>
    <property type="molecule type" value="Genomic_DNA"/>
</dbReference>
<organism evidence="2 3">
    <name type="scientific">Marinobacter persicus</name>
    <dbReference type="NCBI Taxonomy" id="930118"/>
    <lineage>
        <taxon>Bacteria</taxon>
        <taxon>Pseudomonadati</taxon>
        <taxon>Pseudomonadota</taxon>
        <taxon>Gammaproteobacteria</taxon>
        <taxon>Pseudomonadales</taxon>
        <taxon>Marinobacteraceae</taxon>
        <taxon>Marinobacter</taxon>
    </lineage>
</organism>
<dbReference type="RefSeq" id="WP_218141249.1">
    <property type="nucleotide sequence ID" value="NZ_BMYN01000008.1"/>
</dbReference>
<evidence type="ECO:0000313" key="2">
    <source>
        <dbReference type="EMBL" id="SFK20175.1"/>
    </source>
</evidence>